<evidence type="ECO:0000313" key="2">
    <source>
        <dbReference type="Proteomes" id="UP000033881"/>
    </source>
</evidence>
<dbReference type="AlphaFoldDB" id="A0A0G0MK11"/>
<organism evidence="1 2">
    <name type="scientific">Candidatus Woesebacteria bacterium GW2011_GWB1_39_12</name>
    <dbReference type="NCBI Taxonomy" id="1618574"/>
    <lineage>
        <taxon>Bacteria</taxon>
        <taxon>Candidatus Woeseibacteriota</taxon>
    </lineage>
</organism>
<dbReference type="STRING" id="1618574.UT24_C0009G0013"/>
<sequence length="43" mass="5066">MEHLVDIAGQFKKFDEERIVMSGKLSEHSDRIEKLEQEVFKTS</sequence>
<reference evidence="1 2" key="1">
    <citation type="journal article" date="2015" name="Nature">
        <title>rRNA introns, odd ribosomes, and small enigmatic genomes across a large radiation of phyla.</title>
        <authorList>
            <person name="Brown C.T."/>
            <person name="Hug L.A."/>
            <person name="Thomas B.C."/>
            <person name="Sharon I."/>
            <person name="Castelle C.J."/>
            <person name="Singh A."/>
            <person name="Wilkins M.J."/>
            <person name="Williams K.H."/>
            <person name="Banfield J.F."/>
        </authorList>
    </citation>
    <scope>NUCLEOTIDE SEQUENCE [LARGE SCALE GENOMIC DNA]</scope>
</reference>
<evidence type="ECO:0000313" key="1">
    <source>
        <dbReference type="EMBL" id="KKR00696.1"/>
    </source>
</evidence>
<gene>
    <name evidence="1" type="ORF">UT24_C0009G0013</name>
</gene>
<accession>A0A0G0MK11</accession>
<proteinExistence type="predicted"/>
<comment type="caution">
    <text evidence="1">The sequence shown here is derived from an EMBL/GenBank/DDBJ whole genome shotgun (WGS) entry which is preliminary data.</text>
</comment>
<dbReference type="EMBL" id="LBWB01000009">
    <property type="protein sequence ID" value="KKR00696.1"/>
    <property type="molecule type" value="Genomic_DNA"/>
</dbReference>
<protein>
    <submittedName>
        <fullName evidence="1">Uncharacterized protein</fullName>
    </submittedName>
</protein>
<dbReference type="Proteomes" id="UP000033881">
    <property type="component" value="Unassembled WGS sequence"/>
</dbReference>
<name>A0A0G0MK11_9BACT</name>